<evidence type="ECO:0000256" key="1">
    <source>
        <dbReference type="SAM" id="Phobius"/>
    </source>
</evidence>
<feature type="transmembrane region" description="Helical" evidence="1">
    <location>
        <begin position="200"/>
        <end position="219"/>
    </location>
</feature>
<dbReference type="Pfam" id="PF01757">
    <property type="entry name" value="Acyl_transf_3"/>
    <property type="match status" value="1"/>
</dbReference>
<feature type="transmembrane region" description="Helical" evidence="1">
    <location>
        <begin position="84"/>
        <end position="101"/>
    </location>
</feature>
<dbReference type="RefSeq" id="WP_226178456.1">
    <property type="nucleotide sequence ID" value="NZ_JAJADR010000006.1"/>
</dbReference>
<feature type="transmembrane region" description="Helical" evidence="1">
    <location>
        <begin position="303"/>
        <end position="323"/>
    </location>
</feature>
<feature type="domain" description="Acyltransferase 3" evidence="2">
    <location>
        <begin position="6"/>
        <end position="345"/>
    </location>
</feature>
<dbReference type="GO" id="GO:0016746">
    <property type="term" value="F:acyltransferase activity"/>
    <property type="evidence" value="ECO:0007669"/>
    <property type="project" value="UniProtKB-KW"/>
</dbReference>
<proteinExistence type="predicted"/>
<feature type="transmembrane region" description="Helical" evidence="1">
    <location>
        <begin position="329"/>
        <end position="349"/>
    </location>
</feature>
<sequence>MKQYYKSLTGIRAIAAFMIFFHHYNPGESIFDSNTLYDIFNELHVGVTVFFTLSGFLIANRYLGKTEFTVPYFLRYFTNRFARIYPLYFLLTSIIFGKYYLSDPSSKVVTEYLMNITFLKGFSWFYFGTGIQQAWSLTVEECFYLFAFFFFLALQGSKIRKILVWLSAIILLPATGYLLIELFAHLGMPFFEDDKLVLSYSFFGRFIEFFVGIGLALLIRRANFTFRYFTHVGTLLFALGIYFLIRIEYIYGVEFGIKHPLGVAINNIYLPFTIATVFLGLLQEKTVLSRVLSTNLFSVLGKSSYAFYLIHMGFYHALILPYFDESSTLGYFGSFATLVAMSIALFYCFEEPMNKGIRALFARISKSPAPPASTVAELHPTPAA</sequence>
<feature type="transmembrane region" description="Helical" evidence="1">
    <location>
        <begin position="134"/>
        <end position="155"/>
    </location>
</feature>
<comment type="caution">
    <text evidence="3">The sequence shown here is derived from an EMBL/GenBank/DDBJ whole genome shotgun (WGS) entry which is preliminary data.</text>
</comment>
<reference evidence="3" key="1">
    <citation type="submission" date="2021-10" db="EMBL/GenBank/DDBJ databases">
        <authorList>
            <person name="Dean J.D."/>
            <person name="Kim M.K."/>
            <person name="Newey C.N."/>
            <person name="Stoker T.S."/>
            <person name="Thompson D.W."/>
            <person name="Grose J.H."/>
        </authorList>
    </citation>
    <scope>NUCLEOTIDE SEQUENCE</scope>
    <source>
        <strain evidence="3">BT178</strain>
    </source>
</reference>
<feature type="transmembrane region" description="Helical" evidence="1">
    <location>
        <begin position="265"/>
        <end position="282"/>
    </location>
</feature>
<keyword evidence="3" id="KW-0808">Transferase</keyword>
<keyword evidence="3" id="KW-0012">Acyltransferase</keyword>
<feature type="transmembrane region" description="Helical" evidence="1">
    <location>
        <begin position="7"/>
        <end position="24"/>
    </location>
</feature>
<organism evidence="3 4">
    <name type="scientific">Hymenobacter lucidus</name>
    <dbReference type="NCBI Taxonomy" id="2880930"/>
    <lineage>
        <taxon>Bacteria</taxon>
        <taxon>Pseudomonadati</taxon>
        <taxon>Bacteroidota</taxon>
        <taxon>Cytophagia</taxon>
        <taxon>Cytophagales</taxon>
        <taxon>Hymenobacteraceae</taxon>
        <taxon>Hymenobacter</taxon>
    </lineage>
</organism>
<dbReference type="PANTHER" id="PTHR23028">
    <property type="entry name" value="ACETYLTRANSFERASE"/>
    <property type="match status" value="1"/>
</dbReference>
<dbReference type="PANTHER" id="PTHR23028:SF53">
    <property type="entry name" value="ACYL_TRANSF_3 DOMAIN-CONTAINING PROTEIN"/>
    <property type="match status" value="1"/>
</dbReference>
<keyword evidence="1" id="KW-1133">Transmembrane helix</keyword>
<evidence type="ECO:0000313" key="3">
    <source>
        <dbReference type="EMBL" id="MCB2410222.1"/>
    </source>
</evidence>
<accession>A0ABS8AWP9</accession>
<keyword evidence="4" id="KW-1185">Reference proteome</keyword>
<evidence type="ECO:0000313" key="4">
    <source>
        <dbReference type="Proteomes" id="UP001165296"/>
    </source>
</evidence>
<feature type="transmembrane region" description="Helical" evidence="1">
    <location>
        <begin position="44"/>
        <end position="63"/>
    </location>
</feature>
<dbReference type="InterPro" id="IPR050879">
    <property type="entry name" value="Acyltransferase_3"/>
</dbReference>
<dbReference type="Proteomes" id="UP001165296">
    <property type="component" value="Unassembled WGS sequence"/>
</dbReference>
<feature type="transmembrane region" description="Helical" evidence="1">
    <location>
        <begin position="162"/>
        <end position="180"/>
    </location>
</feature>
<feature type="transmembrane region" description="Helical" evidence="1">
    <location>
        <begin position="226"/>
        <end position="245"/>
    </location>
</feature>
<protein>
    <submittedName>
        <fullName evidence="3">Acyltransferase</fullName>
    </submittedName>
</protein>
<evidence type="ECO:0000259" key="2">
    <source>
        <dbReference type="Pfam" id="PF01757"/>
    </source>
</evidence>
<dbReference type="EMBL" id="JAJADR010000006">
    <property type="protein sequence ID" value="MCB2410222.1"/>
    <property type="molecule type" value="Genomic_DNA"/>
</dbReference>
<dbReference type="InterPro" id="IPR002656">
    <property type="entry name" value="Acyl_transf_3_dom"/>
</dbReference>
<keyword evidence="1" id="KW-0472">Membrane</keyword>
<keyword evidence="1" id="KW-0812">Transmembrane</keyword>
<gene>
    <name evidence="3" type="ORF">LGH74_19680</name>
</gene>
<name>A0ABS8AWP9_9BACT</name>